<evidence type="ECO:0000313" key="2">
    <source>
        <dbReference type="EMBL" id="OHE90967.1"/>
    </source>
</evidence>
<evidence type="ECO:0000313" key="3">
    <source>
        <dbReference type="Proteomes" id="UP000176998"/>
    </source>
</evidence>
<name>A0A1G4AP88_9PEZI</name>
<feature type="compositionally biased region" description="Basic and acidic residues" evidence="1">
    <location>
        <begin position="1"/>
        <end position="22"/>
    </location>
</feature>
<organism evidence="2 3">
    <name type="scientific">Colletotrichum orchidophilum</name>
    <dbReference type="NCBI Taxonomy" id="1209926"/>
    <lineage>
        <taxon>Eukaryota</taxon>
        <taxon>Fungi</taxon>
        <taxon>Dikarya</taxon>
        <taxon>Ascomycota</taxon>
        <taxon>Pezizomycotina</taxon>
        <taxon>Sordariomycetes</taxon>
        <taxon>Hypocreomycetidae</taxon>
        <taxon>Glomerellales</taxon>
        <taxon>Glomerellaceae</taxon>
        <taxon>Colletotrichum</taxon>
    </lineage>
</organism>
<accession>A0A1G4AP88</accession>
<dbReference type="EMBL" id="MJBS01000210">
    <property type="protein sequence ID" value="OHE90967.1"/>
    <property type="molecule type" value="Genomic_DNA"/>
</dbReference>
<proteinExistence type="predicted"/>
<keyword evidence="3" id="KW-1185">Reference proteome</keyword>
<reference evidence="2 3" key="1">
    <citation type="submission" date="2016-09" db="EMBL/GenBank/DDBJ databases">
        <authorList>
            <person name="Capua I."/>
            <person name="De Benedictis P."/>
            <person name="Joannis T."/>
            <person name="Lombin L.H."/>
            <person name="Cattoli G."/>
        </authorList>
    </citation>
    <scope>NUCLEOTIDE SEQUENCE [LARGE SCALE GENOMIC DNA]</scope>
    <source>
        <strain evidence="2 3">IMI 309357</strain>
    </source>
</reference>
<evidence type="ECO:0000256" key="1">
    <source>
        <dbReference type="SAM" id="MobiDB-lite"/>
    </source>
</evidence>
<sequence length="122" mass="13859">MREQVQMRRNDLAERVPEDHTTPRLRRPFNRTSPRTLREGAQALHSSFTQIKTDKTEVYQQWRGDLPASVMAMAVQVPPIPTVTTNFFFRHPTLRSPPSPALPASSRTMTLGGWGFLPQACT</sequence>
<gene>
    <name evidence="2" type="ORF">CORC01_13744</name>
</gene>
<dbReference type="GeneID" id="34566870"/>
<protein>
    <submittedName>
        <fullName evidence="2">Uncharacterized protein</fullName>
    </submittedName>
</protein>
<dbReference type="Proteomes" id="UP000176998">
    <property type="component" value="Unassembled WGS sequence"/>
</dbReference>
<dbReference type="RefSeq" id="XP_022468141.1">
    <property type="nucleotide sequence ID" value="XM_022625360.1"/>
</dbReference>
<comment type="caution">
    <text evidence="2">The sequence shown here is derived from an EMBL/GenBank/DDBJ whole genome shotgun (WGS) entry which is preliminary data.</text>
</comment>
<dbReference type="AlphaFoldDB" id="A0A1G4AP88"/>
<feature type="region of interest" description="Disordered" evidence="1">
    <location>
        <begin position="1"/>
        <end position="32"/>
    </location>
</feature>